<dbReference type="EMBL" id="CAFBLV010000003">
    <property type="protein sequence ID" value="CAB4858723.1"/>
    <property type="molecule type" value="Genomic_DNA"/>
</dbReference>
<evidence type="ECO:0000313" key="4">
    <source>
        <dbReference type="EMBL" id="CAB4858723.1"/>
    </source>
</evidence>
<evidence type="ECO:0000313" key="5">
    <source>
        <dbReference type="EMBL" id="CAB5005802.1"/>
    </source>
</evidence>
<evidence type="ECO:0000313" key="2">
    <source>
        <dbReference type="EMBL" id="CAB4698616.1"/>
    </source>
</evidence>
<evidence type="ECO:0000313" key="3">
    <source>
        <dbReference type="EMBL" id="CAB4740623.1"/>
    </source>
</evidence>
<dbReference type="Gene3D" id="3.40.1190.20">
    <property type="match status" value="1"/>
</dbReference>
<proteinExistence type="predicted"/>
<sequence length="159" mass="17090">MNTQFVLIGDLMIDITAVTNGPVNYASDTRAQISVHLGGASANTATWLAHLGENVHLHATEISGAPTGTCIVILDSTGERTMLPDPGANSFLAPYQITDSLFRAGAHLHMSGYTLLNPATREVGQIRWIFEKLSAKSTCFWLTPMKPPPLPALPTPLRP</sequence>
<dbReference type="EMBL" id="CAEZWW010000093">
    <property type="protein sequence ID" value="CAB4675238.1"/>
    <property type="molecule type" value="Genomic_DNA"/>
</dbReference>
<dbReference type="SUPFAM" id="SSF53613">
    <property type="entry name" value="Ribokinase-like"/>
    <property type="match status" value="1"/>
</dbReference>
<accession>A0A6J7CUJ5</accession>
<dbReference type="EMBL" id="CAEZZA010000028">
    <property type="protein sequence ID" value="CAB4740623.1"/>
    <property type="molecule type" value="Genomic_DNA"/>
</dbReference>
<evidence type="ECO:0000313" key="1">
    <source>
        <dbReference type="EMBL" id="CAB4675238.1"/>
    </source>
</evidence>
<name>A0A6J7CUJ5_9ZZZZ</name>
<dbReference type="EMBL" id="CAFBPJ010000006">
    <property type="protein sequence ID" value="CAB5005802.1"/>
    <property type="molecule type" value="Genomic_DNA"/>
</dbReference>
<protein>
    <submittedName>
        <fullName evidence="4">Unannotated protein</fullName>
    </submittedName>
</protein>
<organism evidence="4">
    <name type="scientific">freshwater metagenome</name>
    <dbReference type="NCBI Taxonomy" id="449393"/>
    <lineage>
        <taxon>unclassified sequences</taxon>
        <taxon>metagenomes</taxon>
        <taxon>ecological metagenomes</taxon>
    </lineage>
</organism>
<reference evidence="4" key="1">
    <citation type="submission" date="2020-05" db="EMBL/GenBank/DDBJ databases">
        <authorList>
            <person name="Chiriac C."/>
            <person name="Salcher M."/>
            <person name="Ghai R."/>
            <person name="Kavagutti S V."/>
        </authorList>
    </citation>
    <scope>NUCLEOTIDE SEQUENCE</scope>
</reference>
<gene>
    <name evidence="1" type="ORF">UFOPK2310_00858</name>
    <name evidence="2" type="ORF">UFOPK2625_00397</name>
    <name evidence="3" type="ORF">UFOPK2809_00327</name>
    <name evidence="4" type="ORF">UFOPK3425_00044</name>
    <name evidence="5" type="ORF">UFOPK4092_00116</name>
</gene>
<dbReference type="InterPro" id="IPR029056">
    <property type="entry name" value="Ribokinase-like"/>
</dbReference>
<dbReference type="AlphaFoldDB" id="A0A6J7CUJ5"/>
<dbReference type="EMBL" id="CAEZXZ010000039">
    <property type="protein sequence ID" value="CAB4698616.1"/>
    <property type="molecule type" value="Genomic_DNA"/>
</dbReference>